<comment type="caution">
    <text evidence="1">The sequence shown here is derived from an EMBL/GenBank/DDBJ whole genome shotgun (WGS) entry which is preliminary data.</text>
</comment>
<dbReference type="EMBL" id="ABLK01000143">
    <property type="protein sequence ID" value="EDT40164.1"/>
    <property type="molecule type" value="Genomic_DNA"/>
</dbReference>
<sequence length="134" mass="14938">MKRTLAHAGDFLTYDARTVTGNDDVSSEKPMRRHADDARPDAVLRGSVNHMLTRGYVERELCHIERMIALLEGDADTGAAAMPYAMRVSRPGYWRARIEVLLAIPGMPRHVMKLGNVLLAKIDGIESRLGTRKP</sequence>
<dbReference type="AlphaFoldDB" id="B1T8G1"/>
<dbReference type="RefSeq" id="WP_006759917.1">
    <property type="nucleotide sequence ID" value="NZ_ABLK01000143.1"/>
</dbReference>
<name>B1T8G1_9BURK</name>
<reference evidence="1 2" key="1">
    <citation type="submission" date="2008-03" db="EMBL/GenBank/DDBJ databases">
        <title>Sequencing of the draft genome and assembly of Burkholderia ambifaria MEX-5.</title>
        <authorList>
            <consortium name="US DOE Joint Genome Institute (JGI-PGF)"/>
            <person name="Copeland A."/>
            <person name="Lucas S."/>
            <person name="Lapidus A."/>
            <person name="Glavina del Rio T."/>
            <person name="Dalin E."/>
            <person name="Tice H."/>
            <person name="Bruce D."/>
            <person name="Goodwin L."/>
            <person name="Pitluck S."/>
            <person name="Larimer F."/>
            <person name="Land M.L."/>
            <person name="Hauser L."/>
            <person name="Tiedje J."/>
            <person name="Richardson P."/>
        </authorList>
    </citation>
    <scope>NUCLEOTIDE SEQUENCE [LARGE SCALE GENOMIC DNA]</scope>
    <source>
        <strain evidence="1 2">MEX-5</strain>
    </source>
</reference>
<proteinExistence type="predicted"/>
<dbReference type="Proteomes" id="UP000004814">
    <property type="component" value="Unassembled WGS sequence"/>
</dbReference>
<protein>
    <submittedName>
        <fullName evidence="1">Uncharacterized protein</fullName>
    </submittedName>
</protein>
<dbReference type="PATRIC" id="fig|396597.7.peg.3811"/>
<organism evidence="1 2">
    <name type="scientific">Burkholderia ambifaria MEX-5</name>
    <dbReference type="NCBI Taxonomy" id="396597"/>
    <lineage>
        <taxon>Bacteria</taxon>
        <taxon>Pseudomonadati</taxon>
        <taxon>Pseudomonadota</taxon>
        <taxon>Betaproteobacteria</taxon>
        <taxon>Burkholderiales</taxon>
        <taxon>Burkholderiaceae</taxon>
        <taxon>Burkholderia</taxon>
        <taxon>Burkholderia cepacia complex</taxon>
    </lineage>
</organism>
<evidence type="ECO:0000313" key="1">
    <source>
        <dbReference type="EMBL" id="EDT40164.1"/>
    </source>
</evidence>
<gene>
    <name evidence="1" type="ORF">BamMEX5DRAFT_4077</name>
</gene>
<accession>B1T8G1</accession>
<evidence type="ECO:0000313" key="2">
    <source>
        <dbReference type="Proteomes" id="UP000004814"/>
    </source>
</evidence>